<dbReference type="GO" id="GO:0016579">
    <property type="term" value="P:protein deubiquitination"/>
    <property type="evidence" value="ECO:0007669"/>
    <property type="project" value="TreeGrafter"/>
</dbReference>
<evidence type="ECO:0000256" key="1">
    <source>
        <dbReference type="ARBA" id="ARBA00000707"/>
    </source>
</evidence>
<proteinExistence type="inferred from homology"/>
<evidence type="ECO:0000256" key="3">
    <source>
        <dbReference type="ARBA" id="ARBA00022670"/>
    </source>
</evidence>
<dbReference type="Pfam" id="PF01088">
    <property type="entry name" value="Peptidase_C12"/>
    <property type="match status" value="1"/>
</dbReference>
<dbReference type="SUPFAM" id="SSF54001">
    <property type="entry name" value="Cysteine proteinases"/>
    <property type="match status" value="1"/>
</dbReference>
<organism evidence="10 11">
    <name type="scientific">Aspergillus leporis</name>
    <dbReference type="NCBI Taxonomy" id="41062"/>
    <lineage>
        <taxon>Eukaryota</taxon>
        <taxon>Fungi</taxon>
        <taxon>Dikarya</taxon>
        <taxon>Ascomycota</taxon>
        <taxon>Pezizomycotina</taxon>
        <taxon>Eurotiomycetes</taxon>
        <taxon>Eurotiomycetidae</taxon>
        <taxon>Eurotiales</taxon>
        <taxon>Aspergillaceae</taxon>
        <taxon>Aspergillus</taxon>
        <taxon>Aspergillus subgen. Circumdati</taxon>
    </lineage>
</organism>
<feature type="domain" description="UCH catalytic" evidence="9">
    <location>
        <begin position="6"/>
        <end position="217"/>
    </location>
</feature>
<dbReference type="EMBL" id="ML732454">
    <property type="protein sequence ID" value="KAB8067719.1"/>
    <property type="molecule type" value="Genomic_DNA"/>
</dbReference>
<dbReference type="InterPro" id="IPR036959">
    <property type="entry name" value="Peptidase_C12_UCH_sf"/>
</dbReference>
<evidence type="ECO:0000256" key="7">
    <source>
        <dbReference type="PROSITE-ProRule" id="PRU01393"/>
    </source>
</evidence>
<dbReference type="InterPro" id="IPR001578">
    <property type="entry name" value="Peptidase_C12_UCH"/>
</dbReference>
<evidence type="ECO:0000256" key="4">
    <source>
        <dbReference type="ARBA" id="ARBA00022786"/>
    </source>
</evidence>
<dbReference type="AlphaFoldDB" id="A0A5N5WHL8"/>
<dbReference type="GO" id="GO:0005737">
    <property type="term" value="C:cytoplasm"/>
    <property type="evidence" value="ECO:0007669"/>
    <property type="project" value="TreeGrafter"/>
</dbReference>
<keyword evidence="6 7" id="KW-0788">Thiol protease</keyword>
<evidence type="ECO:0000313" key="10">
    <source>
        <dbReference type="EMBL" id="KAB8067719.1"/>
    </source>
</evidence>
<comment type="similarity">
    <text evidence="2 7 8">Belongs to the peptidase C12 family.</text>
</comment>
<protein>
    <recommendedName>
        <fullName evidence="8">Ubiquitin carboxyl-terminal hydrolase</fullName>
        <ecNumber evidence="8">3.4.19.12</ecNumber>
    </recommendedName>
</protein>
<comment type="catalytic activity">
    <reaction evidence="1 7 8">
        <text>Thiol-dependent hydrolysis of ester, thioester, amide, peptide and isopeptide bonds formed by the C-terminal Gly of ubiquitin (a 76-residue protein attached to proteins as an intracellular targeting signal).</text>
        <dbReference type="EC" id="3.4.19.12"/>
    </reaction>
</comment>
<keyword evidence="5 7" id="KW-0378">Hydrolase</keyword>
<evidence type="ECO:0000259" key="9">
    <source>
        <dbReference type="PROSITE" id="PS52048"/>
    </source>
</evidence>
<dbReference type="PANTHER" id="PTHR10589">
    <property type="entry name" value="UBIQUITIN CARBOXYL-TERMINAL HYDROLASE"/>
    <property type="match status" value="1"/>
</dbReference>
<name>A0A5N5WHL8_9EURO</name>
<dbReference type="Proteomes" id="UP000326565">
    <property type="component" value="Unassembled WGS sequence"/>
</dbReference>
<dbReference type="GO" id="GO:0004843">
    <property type="term" value="F:cysteine-type deubiquitinase activity"/>
    <property type="evidence" value="ECO:0007669"/>
    <property type="project" value="UniProtKB-UniRule"/>
</dbReference>
<keyword evidence="11" id="KW-1185">Reference proteome</keyword>
<feature type="site" description="Important for enzyme activity" evidence="7">
    <location>
        <position position="171"/>
    </location>
</feature>
<feature type="active site" description="Proton donor" evidence="7">
    <location>
        <position position="156"/>
    </location>
</feature>
<evidence type="ECO:0000256" key="5">
    <source>
        <dbReference type="ARBA" id="ARBA00022801"/>
    </source>
</evidence>
<dbReference type="PANTHER" id="PTHR10589:SF17">
    <property type="entry name" value="UBIQUITIN CARBOXYL-TERMINAL HYDROLASE"/>
    <property type="match status" value="1"/>
</dbReference>
<dbReference type="Gene3D" id="3.40.532.10">
    <property type="entry name" value="Peptidase C12, ubiquitin carboxyl-terminal hydrolase"/>
    <property type="match status" value="1"/>
</dbReference>
<dbReference type="GO" id="GO:0006511">
    <property type="term" value="P:ubiquitin-dependent protein catabolic process"/>
    <property type="evidence" value="ECO:0007669"/>
    <property type="project" value="UniProtKB-UniRule"/>
</dbReference>
<dbReference type="OrthoDB" id="4500678at2759"/>
<dbReference type="EC" id="3.4.19.12" evidence="8"/>
<dbReference type="PRINTS" id="PR00707">
    <property type="entry name" value="UBCTHYDRLASE"/>
</dbReference>
<feature type="site" description="Transition state stabilizer" evidence="7">
    <location>
        <position position="85"/>
    </location>
</feature>
<dbReference type="InterPro" id="IPR038765">
    <property type="entry name" value="Papain-like_cys_pep_sf"/>
</dbReference>
<evidence type="ECO:0000256" key="8">
    <source>
        <dbReference type="RuleBase" id="RU361215"/>
    </source>
</evidence>
<gene>
    <name evidence="10" type="ORF">BDV29DRAFT_185677</name>
</gene>
<feature type="active site" description="Nucleophile" evidence="7">
    <location>
        <position position="91"/>
    </location>
</feature>
<keyword evidence="4 7" id="KW-0833">Ubl conjugation pathway</keyword>
<reference evidence="10 11" key="1">
    <citation type="submission" date="2019-04" db="EMBL/GenBank/DDBJ databases">
        <title>Friends and foes A comparative genomics study of 23 Aspergillus species from section Flavi.</title>
        <authorList>
            <consortium name="DOE Joint Genome Institute"/>
            <person name="Kjaerbolling I."/>
            <person name="Vesth T."/>
            <person name="Frisvad J.C."/>
            <person name="Nybo J.L."/>
            <person name="Theobald S."/>
            <person name="Kildgaard S."/>
            <person name="Isbrandt T."/>
            <person name="Kuo A."/>
            <person name="Sato A."/>
            <person name="Lyhne E.K."/>
            <person name="Kogle M.E."/>
            <person name="Wiebenga A."/>
            <person name="Kun R.S."/>
            <person name="Lubbers R.J."/>
            <person name="Makela M.R."/>
            <person name="Barry K."/>
            <person name="Chovatia M."/>
            <person name="Clum A."/>
            <person name="Daum C."/>
            <person name="Haridas S."/>
            <person name="He G."/>
            <person name="LaButti K."/>
            <person name="Lipzen A."/>
            <person name="Mondo S."/>
            <person name="Riley R."/>
            <person name="Salamov A."/>
            <person name="Simmons B.A."/>
            <person name="Magnuson J.K."/>
            <person name="Henrissat B."/>
            <person name="Mortensen U.H."/>
            <person name="Larsen T.O."/>
            <person name="Devries R.P."/>
            <person name="Grigoriev I.V."/>
            <person name="Machida M."/>
            <person name="Baker S.E."/>
            <person name="Andersen M.R."/>
        </authorList>
    </citation>
    <scope>NUCLEOTIDE SEQUENCE [LARGE SCALE GENOMIC DNA]</scope>
    <source>
        <strain evidence="10 11">CBS 151.66</strain>
    </source>
</reference>
<evidence type="ECO:0000313" key="11">
    <source>
        <dbReference type="Proteomes" id="UP000326565"/>
    </source>
</evidence>
<evidence type="ECO:0000256" key="6">
    <source>
        <dbReference type="ARBA" id="ARBA00022807"/>
    </source>
</evidence>
<evidence type="ECO:0000256" key="2">
    <source>
        <dbReference type="ARBA" id="ARBA00009326"/>
    </source>
</evidence>
<sequence length="221" mass="24973">MEYSKHFIPLESDPRTFTELAHKLGVSDCLEFVDVLSLDDEVDTIPGPVLALILNLPSCPAYEREKAKEPTHIDHENEGLVWLKQTINNACGLYAILHSVCNVPGVIKPGSTLDELIKARNRAEYISNSNRIEESYKEAVLSSWSEAPPADEVDHHYICIIKKSRRLFLLDGDMRGPIHRGQLLDDEDAWTEKGFNIIREYTESRKDGLFSLLALVNVVET</sequence>
<dbReference type="PROSITE" id="PS52048">
    <property type="entry name" value="UCH_DOMAIN"/>
    <property type="match status" value="1"/>
</dbReference>
<keyword evidence="3 7" id="KW-0645">Protease</keyword>
<accession>A0A5N5WHL8</accession>